<name>A0AAD6NID3_DREDA</name>
<evidence type="ECO:0000313" key="2">
    <source>
        <dbReference type="EMBL" id="KAJ6259419.1"/>
    </source>
</evidence>
<dbReference type="InterPro" id="IPR036047">
    <property type="entry name" value="F-box-like_dom_sf"/>
</dbReference>
<dbReference type="EMBL" id="JAQGDS010000007">
    <property type="protein sequence ID" value="KAJ6259419.1"/>
    <property type="molecule type" value="Genomic_DNA"/>
</dbReference>
<dbReference type="CDD" id="cd09917">
    <property type="entry name" value="F-box_SF"/>
    <property type="match status" value="1"/>
</dbReference>
<comment type="caution">
    <text evidence="2">The sequence shown here is derived from an EMBL/GenBank/DDBJ whole genome shotgun (WGS) entry which is preliminary data.</text>
</comment>
<dbReference type="Proteomes" id="UP001221413">
    <property type="component" value="Unassembled WGS sequence"/>
</dbReference>
<dbReference type="SUPFAM" id="SSF81383">
    <property type="entry name" value="F-box domain"/>
    <property type="match status" value="1"/>
</dbReference>
<proteinExistence type="predicted"/>
<dbReference type="AlphaFoldDB" id="A0AAD6NID3"/>
<protein>
    <recommendedName>
        <fullName evidence="4">F-box domain-containing protein</fullName>
    </recommendedName>
</protein>
<reference evidence="2" key="1">
    <citation type="submission" date="2023-01" db="EMBL/GenBank/DDBJ databases">
        <title>The chitinases involved in constricting ring structure development in the nematode-trapping fungus Drechslerella dactyloides.</title>
        <authorList>
            <person name="Wang R."/>
            <person name="Zhang L."/>
            <person name="Tang P."/>
            <person name="Li S."/>
            <person name="Liang L."/>
        </authorList>
    </citation>
    <scope>NUCLEOTIDE SEQUENCE</scope>
    <source>
        <strain evidence="2">YMF1.00031</strain>
    </source>
</reference>
<evidence type="ECO:0000313" key="3">
    <source>
        <dbReference type="Proteomes" id="UP001221413"/>
    </source>
</evidence>
<keyword evidence="3" id="KW-1185">Reference proteome</keyword>
<accession>A0AAD6NID3</accession>
<feature type="region of interest" description="Disordered" evidence="1">
    <location>
        <begin position="1"/>
        <end position="30"/>
    </location>
</feature>
<sequence>MEGTTIGFGLNHDVDKDTTKDAYKQPEPRQPAGMAGACYLPVEIQMLILEQADWKQHGVLAQVCRFWRYFIQTSSRIRLNRYFPVEAAAVGFNGSAGEAKNPRPRPWLHRSLAYLRQFIPGANPKDLFAPCKVEVVRRAESGNEQSWCRIWPDMKWGFFKDDRVTIYPSATADKELKVAEREIVTLFRCCEVCQPEYYRVATLGPVAKVGSWLSFTLKLVNSEMGLCQNKQSNNQEGGSIVEFCMHRQPILVFNPGGYDTDTLRLWFEGKMLRCKVVL</sequence>
<evidence type="ECO:0000256" key="1">
    <source>
        <dbReference type="SAM" id="MobiDB-lite"/>
    </source>
</evidence>
<evidence type="ECO:0008006" key="4">
    <source>
        <dbReference type="Google" id="ProtNLM"/>
    </source>
</evidence>
<feature type="compositionally biased region" description="Basic and acidic residues" evidence="1">
    <location>
        <begin position="12"/>
        <end position="27"/>
    </location>
</feature>
<gene>
    <name evidence="2" type="ORF">Dda_6321</name>
</gene>
<organism evidence="2 3">
    <name type="scientific">Drechslerella dactyloides</name>
    <name type="common">Nematode-trapping fungus</name>
    <name type="synonym">Arthrobotrys dactyloides</name>
    <dbReference type="NCBI Taxonomy" id="74499"/>
    <lineage>
        <taxon>Eukaryota</taxon>
        <taxon>Fungi</taxon>
        <taxon>Dikarya</taxon>
        <taxon>Ascomycota</taxon>
        <taxon>Pezizomycotina</taxon>
        <taxon>Orbiliomycetes</taxon>
        <taxon>Orbiliales</taxon>
        <taxon>Orbiliaceae</taxon>
        <taxon>Drechslerella</taxon>
    </lineage>
</organism>